<evidence type="ECO:0008006" key="5">
    <source>
        <dbReference type="Google" id="ProtNLM"/>
    </source>
</evidence>
<comment type="caution">
    <text evidence="3">The sequence shown here is derived from an EMBL/GenBank/DDBJ whole genome shotgun (WGS) entry which is preliminary data.</text>
</comment>
<keyword evidence="2" id="KW-1133">Transmembrane helix</keyword>
<feature type="transmembrane region" description="Helical" evidence="2">
    <location>
        <begin position="82"/>
        <end position="107"/>
    </location>
</feature>
<proteinExistence type="predicted"/>
<dbReference type="Proteomes" id="UP001500851">
    <property type="component" value="Unassembled WGS sequence"/>
</dbReference>
<evidence type="ECO:0000256" key="2">
    <source>
        <dbReference type="SAM" id="Phobius"/>
    </source>
</evidence>
<evidence type="ECO:0000313" key="3">
    <source>
        <dbReference type="EMBL" id="GAA1783179.1"/>
    </source>
</evidence>
<accession>A0ABN2LBP4</accession>
<dbReference type="Pfam" id="PF11377">
    <property type="entry name" value="DUF3180"/>
    <property type="match status" value="1"/>
</dbReference>
<feature type="region of interest" description="Disordered" evidence="1">
    <location>
        <begin position="146"/>
        <end position="184"/>
    </location>
</feature>
<evidence type="ECO:0000256" key="1">
    <source>
        <dbReference type="SAM" id="MobiDB-lite"/>
    </source>
</evidence>
<feature type="compositionally biased region" description="Gly residues" evidence="1">
    <location>
        <begin position="155"/>
        <end position="166"/>
    </location>
</feature>
<dbReference type="RefSeq" id="WP_344030110.1">
    <property type="nucleotide sequence ID" value="NZ_BAAAOB010000001.1"/>
</dbReference>
<feature type="transmembrane region" description="Helical" evidence="2">
    <location>
        <begin position="44"/>
        <end position="62"/>
    </location>
</feature>
<keyword evidence="2" id="KW-0472">Membrane</keyword>
<gene>
    <name evidence="3" type="ORF">GCM10009768_10050</name>
</gene>
<protein>
    <recommendedName>
        <fullName evidence="5">DUF3180 domain-containing protein</fullName>
    </recommendedName>
</protein>
<name>A0ABN2LBP4_9MICO</name>
<reference evidence="3 4" key="1">
    <citation type="journal article" date="2019" name="Int. J. Syst. Evol. Microbiol.">
        <title>The Global Catalogue of Microorganisms (GCM) 10K type strain sequencing project: providing services to taxonomists for standard genome sequencing and annotation.</title>
        <authorList>
            <consortium name="The Broad Institute Genomics Platform"/>
            <consortium name="The Broad Institute Genome Sequencing Center for Infectious Disease"/>
            <person name="Wu L."/>
            <person name="Ma J."/>
        </authorList>
    </citation>
    <scope>NUCLEOTIDE SEQUENCE [LARGE SCALE GENOMIC DNA]</scope>
    <source>
        <strain evidence="3 4">JCM 14736</strain>
    </source>
</reference>
<dbReference type="EMBL" id="BAAAOB010000001">
    <property type="protein sequence ID" value="GAA1783179.1"/>
    <property type="molecule type" value="Genomic_DNA"/>
</dbReference>
<keyword evidence="2" id="KW-0812">Transmembrane</keyword>
<keyword evidence="4" id="KW-1185">Reference proteome</keyword>
<organism evidence="3 4">
    <name type="scientific">Leucobacter iarius</name>
    <dbReference type="NCBI Taxonomy" id="333963"/>
    <lineage>
        <taxon>Bacteria</taxon>
        <taxon>Bacillati</taxon>
        <taxon>Actinomycetota</taxon>
        <taxon>Actinomycetes</taxon>
        <taxon>Micrococcales</taxon>
        <taxon>Microbacteriaceae</taxon>
        <taxon>Leucobacter</taxon>
    </lineage>
</organism>
<sequence>MQREHRTSWIWLLVFGIVGAGAGALVQAQRSAVGMPPIVPPPSLSATLTVLAGVLLVLGILLRRAVTHRAERMVNPFHAVRLLAASRASQFVGALFGGFGVGALLPLGARSVPAPSATWAPILATAITGAVLLVVGILVEHWCRVPPSDDEDGEGSGGGPGGGAVGRSGEEPAPHATRTRPRDI</sequence>
<dbReference type="InterPro" id="IPR021517">
    <property type="entry name" value="DUF3180"/>
</dbReference>
<feature type="transmembrane region" description="Helical" evidence="2">
    <location>
        <begin position="119"/>
        <end position="139"/>
    </location>
</feature>
<evidence type="ECO:0000313" key="4">
    <source>
        <dbReference type="Proteomes" id="UP001500851"/>
    </source>
</evidence>